<evidence type="ECO:0000313" key="3">
    <source>
        <dbReference type="Proteomes" id="UP000236928"/>
    </source>
</evidence>
<dbReference type="OrthoDB" id="341527at2759"/>
<dbReference type="VEuPathDB" id="CryptoDB:CmeUKMEL1_12140"/>
<gene>
    <name evidence="2" type="ORF">CmeUKMEL1_12140</name>
</gene>
<keyword evidence="1" id="KW-0175">Coiled coil</keyword>
<feature type="coiled-coil region" evidence="1">
    <location>
        <begin position="228"/>
        <end position="255"/>
    </location>
</feature>
<dbReference type="Proteomes" id="UP000236928">
    <property type="component" value="Unassembled WGS sequence"/>
</dbReference>
<dbReference type="AlphaFoldDB" id="A0A2P4Z2U1"/>
<name>A0A2P4Z2U1_9CRYT</name>
<protein>
    <submittedName>
        <fullName evidence="2">Uncharacterized protein</fullName>
    </submittedName>
</protein>
<proteinExistence type="predicted"/>
<accession>A0A2P4Z2U1</accession>
<reference evidence="2 3" key="1">
    <citation type="submission" date="2014-04" db="EMBL/GenBank/DDBJ databases">
        <title>Comparative Genomics of Cryptosporidium Species.</title>
        <authorList>
            <person name="Silva J.C."/>
            <person name="Su Q."/>
            <person name="Chalmers R."/>
            <person name="Chibucos M.C."/>
            <person name="Elwin K."/>
            <person name="Godinez A."/>
            <person name="Guo F."/>
            <person name="Huynh K."/>
            <person name="Orvis J."/>
            <person name="Ott S."/>
            <person name="Sadzewicz L."/>
            <person name="Sengamalay N."/>
            <person name="Shetty A."/>
            <person name="Sun M."/>
            <person name="Tallon L."/>
            <person name="Xiao L."/>
            <person name="Zhang H."/>
            <person name="Fraser C.M."/>
            <person name="Zhu G."/>
            <person name="Kissinger J."/>
            <person name="Widmer G."/>
        </authorList>
    </citation>
    <scope>NUCLEOTIDE SEQUENCE [LARGE SCALE GENOMIC DNA]</scope>
    <source>
        <strain evidence="2 3">UKMEL1</strain>
    </source>
</reference>
<dbReference type="EMBL" id="JIBK01000043">
    <property type="protein sequence ID" value="POM84387.1"/>
    <property type="molecule type" value="Genomic_DNA"/>
</dbReference>
<evidence type="ECO:0000313" key="2">
    <source>
        <dbReference type="EMBL" id="POM84387.1"/>
    </source>
</evidence>
<evidence type="ECO:0000256" key="1">
    <source>
        <dbReference type="SAM" id="Coils"/>
    </source>
</evidence>
<keyword evidence="3" id="KW-1185">Reference proteome</keyword>
<sequence>MHERTDLFFPVSTNVDLTISRCKKKLDNLRRYIKSGSYLRSQTNIGSSRDKYDFNIKNNTRQQQLKKNEKCMDLRRNDEKKWNYKNYDQNEKKYNSEMNTCSGIDSESSISYNSSFVNKLIERYYSNSKSKLPDLNNVEKMISFQTTNNLSTPQLRRDNERKDETQINQNIPKSEIELNNIESNYGSYCNSKFDGDYKNNNRRENLEKQESPRTALFKQYDLETREIVDNLDKKIRNLERRLKKENKRKIKLYNKNEFQEPIYERLERSNSLESKLLSISVMPPNGISCFESSFLPYYCTQQEIKIVEDLISIKGEIYGSSQTSIKVVGIGKIFCCYARNRFIDSIKRLYQDSINIIKLKLLIYIEEPEILLANTFGAQPIENKYDMDFYEFEELYETKKISRFLICLVITDRPTECLKNRCYTISNTKQVLPIYIINIHTISS</sequence>
<comment type="caution">
    <text evidence="2">The sequence shown here is derived from an EMBL/GenBank/DDBJ whole genome shotgun (WGS) entry which is preliminary data.</text>
</comment>
<organism evidence="2 3">
    <name type="scientific">Cryptosporidium meleagridis</name>
    <dbReference type="NCBI Taxonomy" id="93969"/>
    <lineage>
        <taxon>Eukaryota</taxon>
        <taxon>Sar</taxon>
        <taxon>Alveolata</taxon>
        <taxon>Apicomplexa</taxon>
        <taxon>Conoidasida</taxon>
        <taxon>Coccidia</taxon>
        <taxon>Eucoccidiorida</taxon>
        <taxon>Eimeriorina</taxon>
        <taxon>Cryptosporidiidae</taxon>
        <taxon>Cryptosporidium</taxon>
    </lineage>
</organism>